<keyword evidence="5 12" id="KW-0418">Kinase</keyword>
<evidence type="ECO:0000256" key="7">
    <source>
        <dbReference type="ARBA" id="ARBA00022842"/>
    </source>
</evidence>
<keyword evidence="2" id="KW-0444">Lipid biosynthesis</keyword>
<organism evidence="12 13">
    <name type="scientific">Anaerolinea thermophila</name>
    <dbReference type="NCBI Taxonomy" id="167964"/>
    <lineage>
        <taxon>Bacteria</taxon>
        <taxon>Bacillati</taxon>
        <taxon>Chloroflexota</taxon>
        <taxon>Anaerolineae</taxon>
        <taxon>Anaerolineales</taxon>
        <taxon>Anaerolineaceae</taxon>
        <taxon>Anaerolinea</taxon>
    </lineage>
</organism>
<keyword evidence="7" id="KW-0460">Magnesium</keyword>
<dbReference type="NCBIfam" id="TIGR00549">
    <property type="entry name" value="mevalon_kin"/>
    <property type="match status" value="1"/>
</dbReference>
<evidence type="ECO:0000313" key="13">
    <source>
        <dbReference type="Proteomes" id="UP000064249"/>
    </source>
</evidence>
<dbReference type="PANTHER" id="PTHR43290">
    <property type="entry name" value="MEVALONATE KINASE"/>
    <property type="match status" value="1"/>
</dbReference>
<dbReference type="SUPFAM" id="SSF54211">
    <property type="entry name" value="Ribosomal protein S5 domain 2-like"/>
    <property type="match status" value="1"/>
</dbReference>
<comment type="pathway">
    <text evidence="9">Isoprenoid biosynthesis; isopentenyl diphosphate biosynthesis via mevalonate pathway; isopentenyl diphosphate from (R)-mevalonate: step 1/3.</text>
</comment>
<sequence>MAVITGKAQGKIILFGEHAVVYGQPAIAMPVAKVKATSHVFPDFESSSSKIRIQALDIGTDTFLSELEPEHPLAAAVNLTLAELQLEHIPAFQVQISSNIPISAGMGSGAAISAAIIRGVSAFLGRPLPDSTVSALTYEVEKIHHGNPSGIDNNVITYGKPVYYQKEQALQFLQIEKETHWVIADTGEKTPTYETVSDLGKRHADDPRYYDEVFLKIGRIAQKARQALIEADTNTLGRLLNENQVLLSELDLSCASLDRLIQTALDAGAEGAKLSGGGRGGNMIALASPSKMDAVEKALYNAGAVNVISTKLAREPQT</sequence>
<evidence type="ECO:0000256" key="5">
    <source>
        <dbReference type="ARBA" id="ARBA00022777"/>
    </source>
</evidence>
<name>A0A101FXC9_9CHLR</name>
<evidence type="ECO:0000256" key="3">
    <source>
        <dbReference type="ARBA" id="ARBA00022679"/>
    </source>
</evidence>
<dbReference type="GO" id="GO:0005524">
    <property type="term" value="F:ATP binding"/>
    <property type="evidence" value="ECO:0007669"/>
    <property type="project" value="UniProtKB-KW"/>
</dbReference>
<dbReference type="SUPFAM" id="SSF55060">
    <property type="entry name" value="GHMP Kinase, C-terminal domain"/>
    <property type="match status" value="1"/>
</dbReference>
<comment type="caution">
    <text evidence="12">The sequence shown here is derived from an EMBL/GenBank/DDBJ whole genome shotgun (WGS) entry which is preliminary data.</text>
</comment>
<feature type="domain" description="GHMP kinase C-terminal" evidence="11">
    <location>
        <begin position="225"/>
        <end position="302"/>
    </location>
</feature>
<evidence type="ECO:0000256" key="2">
    <source>
        <dbReference type="ARBA" id="ARBA00022516"/>
    </source>
</evidence>
<keyword evidence="6" id="KW-0067">ATP-binding</keyword>
<dbReference type="Pfam" id="PF00288">
    <property type="entry name" value="GHMP_kinases_N"/>
    <property type="match status" value="1"/>
</dbReference>
<proteinExistence type="predicted"/>
<dbReference type="Proteomes" id="UP000064249">
    <property type="component" value="Unassembled WGS sequence"/>
</dbReference>
<protein>
    <submittedName>
        <fullName evidence="12">Mevalonate kinase</fullName>
    </submittedName>
</protein>
<evidence type="ECO:0000259" key="11">
    <source>
        <dbReference type="Pfam" id="PF08544"/>
    </source>
</evidence>
<dbReference type="InterPro" id="IPR013750">
    <property type="entry name" value="GHMP_kinase_C_dom"/>
</dbReference>
<keyword evidence="1" id="KW-0963">Cytoplasm</keyword>
<dbReference type="InterPro" id="IPR036554">
    <property type="entry name" value="GHMP_kinase_C_sf"/>
</dbReference>
<dbReference type="Gene3D" id="3.30.230.10">
    <property type="match status" value="1"/>
</dbReference>
<evidence type="ECO:0000256" key="4">
    <source>
        <dbReference type="ARBA" id="ARBA00022741"/>
    </source>
</evidence>
<reference evidence="12 13" key="1">
    <citation type="journal article" date="2015" name="MBio">
        <title>Genome-Resolved Metagenomic Analysis Reveals Roles for Candidate Phyla and Other Microbial Community Members in Biogeochemical Transformations in Oil Reservoirs.</title>
        <authorList>
            <person name="Hu P."/>
            <person name="Tom L."/>
            <person name="Singh A."/>
            <person name="Thomas B.C."/>
            <person name="Baker B.J."/>
            <person name="Piceno Y.M."/>
            <person name="Andersen G.L."/>
            <person name="Banfield J.F."/>
        </authorList>
    </citation>
    <scope>NUCLEOTIDE SEQUENCE [LARGE SCALE GENOMIC DNA]</scope>
    <source>
        <strain evidence="12">46_16</strain>
    </source>
</reference>
<evidence type="ECO:0000256" key="1">
    <source>
        <dbReference type="ARBA" id="ARBA00022490"/>
    </source>
</evidence>
<dbReference type="GO" id="GO:0019287">
    <property type="term" value="P:isopentenyl diphosphate biosynthetic process, mevalonate pathway"/>
    <property type="evidence" value="ECO:0007669"/>
    <property type="project" value="UniProtKB-UniPathway"/>
</dbReference>
<evidence type="ECO:0000259" key="10">
    <source>
        <dbReference type="Pfam" id="PF00288"/>
    </source>
</evidence>
<dbReference type="InterPro" id="IPR020568">
    <property type="entry name" value="Ribosomal_Su5_D2-typ_SF"/>
</dbReference>
<evidence type="ECO:0000256" key="9">
    <source>
        <dbReference type="ARBA" id="ARBA00029438"/>
    </source>
</evidence>
<evidence type="ECO:0000256" key="6">
    <source>
        <dbReference type="ARBA" id="ARBA00022840"/>
    </source>
</evidence>
<dbReference type="GO" id="GO:0004496">
    <property type="term" value="F:mevalonate kinase activity"/>
    <property type="evidence" value="ECO:0007669"/>
    <property type="project" value="InterPro"/>
</dbReference>
<evidence type="ECO:0000256" key="8">
    <source>
        <dbReference type="ARBA" id="ARBA00023098"/>
    </source>
</evidence>
<dbReference type="GO" id="GO:0005829">
    <property type="term" value="C:cytosol"/>
    <property type="evidence" value="ECO:0007669"/>
    <property type="project" value="TreeGrafter"/>
</dbReference>
<dbReference type="PRINTS" id="PR00959">
    <property type="entry name" value="MEVGALKINASE"/>
</dbReference>
<keyword evidence="3" id="KW-0808">Transferase</keyword>
<evidence type="ECO:0000313" key="12">
    <source>
        <dbReference type="EMBL" id="KUK46224.1"/>
    </source>
</evidence>
<dbReference type="EMBL" id="LGFU01000053">
    <property type="protein sequence ID" value="KUK46224.1"/>
    <property type="molecule type" value="Genomic_DNA"/>
</dbReference>
<dbReference type="PANTHER" id="PTHR43290:SF2">
    <property type="entry name" value="MEVALONATE KINASE"/>
    <property type="match status" value="1"/>
</dbReference>
<keyword evidence="8" id="KW-0443">Lipid metabolism</keyword>
<accession>A0A101FXC9</accession>
<dbReference type="UniPathway" id="UPA00057">
    <property type="reaction ID" value="UER00098"/>
</dbReference>
<keyword evidence="4" id="KW-0547">Nucleotide-binding</keyword>
<gene>
    <name evidence="12" type="ORF">XD73_0904</name>
</gene>
<dbReference type="InterPro" id="IPR014721">
    <property type="entry name" value="Ribsml_uS5_D2-typ_fold_subgr"/>
</dbReference>
<dbReference type="AlphaFoldDB" id="A0A101FXC9"/>
<dbReference type="Gene3D" id="3.30.70.890">
    <property type="entry name" value="GHMP kinase, C-terminal domain"/>
    <property type="match status" value="1"/>
</dbReference>
<dbReference type="InterPro" id="IPR006204">
    <property type="entry name" value="GHMP_kinase_N_dom"/>
</dbReference>
<dbReference type="Pfam" id="PF08544">
    <property type="entry name" value="GHMP_kinases_C"/>
    <property type="match status" value="1"/>
</dbReference>
<feature type="domain" description="GHMP kinase N-terminal" evidence="10">
    <location>
        <begin position="77"/>
        <end position="158"/>
    </location>
</feature>
<dbReference type="PATRIC" id="fig|167964.4.peg.663"/>
<dbReference type="InterPro" id="IPR006205">
    <property type="entry name" value="Mev_gal_kin"/>
</dbReference>